<dbReference type="RefSeq" id="WP_146226108.1">
    <property type="nucleotide sequence ID" value="NZ_QJTF01000021.1"/>
</dbReference>
<proteinExistence type="predicted"/>
<organism evidence="1 2">
    <name type="scientific">Phyllobacterium leguminum</name>
    <dbReference type="NCBI Taxonomy" id="314237"/>
    <lineage>
        <taxon>Bacteria</taxon>
        <taxon>Pseudomonadati</taxon>
        <taxon>Pseudomonadota</taxon>
        <taxon>Alphaproteobacteria</taxon>
        <taxon>Hyphomicrobiales</taxon>
        <taxon>Phyllobacteriaceae</taxon>
        <taxon>Phyllobacterium</taxon>
    </lineage>
</organism>
<accession>A0A318SXC8</accession>
<dbReference type="AlphaFoldDB" id="A0A318SXC8"/>
<gene>
    <name evidence="1" type="ORF">C7477_12118</name>
</gene>
<evidence type="ECO:0000313" key="2">
    <source>
        <dbReference type="Proteomes" id="UP000247454"/>
    </source>
</evidence>
<evidence type="ECO:0000313" key="1">
    <source>
        <dbReference type="EMBL" id="PYE86653.1"/>
    </source>
</evidence>
<name>A0A318SXC8_9HYPH</name>
<protein>
    <submittedName>
        <fullName evidence="1">Uncharacterized protein</fullName>
    </submittedName>
</protein>
<dbReference type="Proteomes" id="UP000247454">
    <property type="component" value="Unassembled WGS sequence"/>
</dbReference>
<reference evidence="1 2" key="1">
    <citation type="submission" date="2018-06" db="EMBL/GenBank/DDBJ databases">
        <title>Genomic Encyclopedia of Type Strains, Phase III (KMG-III): the genomes of soil and plant-associated and newly described type strains.</title>
        <authorList>
            <person name="Whitman W."/>
        </authorList>
    </citation>
    <scope>NUCLEOTIDE SEQUENCE [LARGE SCALE GENOMIC DNA]</scope>
    <source>
        <strain evidence="1 2">ORS 1419</strain>
    </source>
</reference>
<comment type="caution">
    <text evidence="1">The sequence shown here is derived from an EMBL/GenBank/DDBJ whole genome shotgun (WGS) entry which is preliminary data.</text>
</comment>
<dbReference type="OrthoDB" id="8115709at2"/>
<sequence>MPERESRPDPADIIFPQYAGDGPALLEDEKKHVLGFRFVYGLAPQEPMIEIRLQDGSSAIQTFHIPLPDAMYLLGALQHVQQETEAEIPVEPPILAK</sequence>
<dbReference type="EMBL" id="QJTF01000021">
    <property type="protein sequence ID" value="PYE86653.1"/>
    <property type="molecule type" value="Genomic_DNA"/>
</dbReference>
<keyword evidence="2" id="KW-1185">Reference proteome</keyword>